<comment type="caution">
    <text evidence="1">The sequence shown here is derived from an EMBL/GenBank/DDBJ whole genome shotgun (WGS) entry which is preliminary data.</text>
</comment>
<sequence>MMNIRLRTVIYLNKVDIENVPIYTCDACQRSEVLPSVKAELTGLIADLGNMPAKKKLSFDELSEIAYLMRKVSEKEHRTDSIERIVEERINELLDIMLIAQSLGDEIWMEEIRKRLAQITQHSLSA</sequence>
<accession>A0ABV6DKP2</accession>
<protein>
    <submittedName>
        <fullName evidence="1">Uncharacterized protein</fullName>
    </submittedName>
</protein>
<proteinExistence type="predicted"/>
<dbReference type="Proteomes" id="UP001589776">
    <property type="component" value="Unassembled WGS sequence"/>
</dbReference>
<evidence type="ECO:0000313" key="2">
    <source>
        <dbReference type="Proteomes" id="UP001589776"/>
    </source>
</evidence>
<keyword evidence="2" id="KW-1185">Reference proteome</keyword>
<dbReference type="EMBL" id="JBHLWN010000046">
    <property type="protein sequence ID" value="MFC0213182.1"/>
    <property type="molecule type" value="Genomic_DNA"/>
</dbReference>
<evidence type="ECO:0000313" key="1">
    <source>
        <dbReference type="EMBL" id="MFC0213182.1"/>
    </source>
</evidence>
<name>A0ABV6DKP2_9BACL</name>
<dbReference type="RefSeq" id="WP_377470446.1">
    <property type="nucleotide sequence ID" value="NZ_JBHLWN010000046.1"/>
</dbReference>
<reference evidence="1 2" key="1">
    <citation type="submission" date="2024-09" db="EMBL/GenBank/DDBJ databases">
        <authorList>
            <person name="Sun Q."/>
            <person name="Mori K."/>
        </authorList>
    </citation>
    <scope>NUCLEOTIDE SEQUENCE [LARGE SCALE GENOMIC DNA]</scope>
    <source>
        <strain evidence="1 2">CCM 7759</strain>
    </source>
</reference>
<gene>
    <name evidence="1" type="ORF">ACFFK0_12070</name>
</gene>
<organism evidence="1 2">
    <name type="scientific">Paenibacillus chartarius</name>
    <dbReference type="NCBI Taxonomy" id="747481"/>
    <lineage>
        <taxon>Bacteria</taxon>
        <taxon>Bacillati</taxon>
        <taxon>Bacillota</taxon>
        <taxon>Bacilli</taxon>
        <taxon>Bacillales</taxon>
        <taxon>Paenibacillaceae</taxon>
        <taxon>Paenibacillus</taxon>
    </lineage>
</organism>